<dbReference type="GO" id="GO:0005885">
    <property type="term" value="C:Arp2/3 protein complex"/>
    <property type="evidence" value="ECO:0007669"/>
    <property type="project" value="UniProtKB-UniRule"/>
</dbReference>
<dbReference type="Proteomes" id="UP001146793">
    <property type="component" value="Unassembled WGS sequence"/>
</dbReference>
<keyword evidence="5 6" id="KW-0206">Cytoskeleton</keyword>
<dbReference type="InterPro" id="IPR036753">
    <property type="entry name" value="ARPC3_sf"/>
</dbReference>
<dbReference type="EMBL" id="JAOAOG010000029">
    <property type="protein sequence ID" value="KAJ6253494.1"/>
    <property type="molecule type" value="Genomic_DNA"/>
</dbReference>
<reference evidence="8" key="1">
    <citation type="submission" date="2022-08" db="EMBL/GenBank/DDBJ databases">
        <title>Novel sulfate-reducing endosymbionts in the free-living metamonad Anaeramoeba.</title>
        <authorList>
            <person name="Jerlstrom-Hultqvist J."/>
            <person name="Cepicka I."/>
            <person name="Gallot-Lavallee L."/>
            <person name="Salas-Leiva D."/>
            <person name="Curtis B.A."/>
            <person name="Zahonova K."/>
            <person name="Pipaliya S."/>
            <person name="Dacks J."/>
            <person name="Roger A.J."/>
        </authorList>
    </citation>
    <scope>NUCLEOTIDE SEQUENCE</scope>
    <source>
        <strain evidence="8">Schooner1</strain>
    </source>
</reference>
<evidence type="ECO:0000313" key="8">
    <source>
        <dbReference type="EMBL" id="KAJ6253494.1"/>
    </source>
</evidence>
<evidence type="ECO:0000256" key="6">
    <source>
        <dbReference type="PIRNR" id="PIRNR016315"/>
    </source>
</evidence>
<evidence type="ECO:0000313" key="9">
    <source>
        <dbReference type="Proteomes" id="UP001146793"/>
    </source>
</evidence>
<dbReference type="GO" id="GO:0030833">
    <property type="term" value="P:regulation of actin filament polymerization"/>
    <property type="evidence" value="ECO:0007669"/>
    <property type="project" value="InterPro"/>
</dbReference>
<keyword evidence="10" id="KW-1185">Reference proteome</keyword>
<evidence type="ECO:0000313" key="7">
    <source>
        <dbReference type="EMBL" id="KAJ3424777.1"/>
    </source>
</evidence>
<protein>
    <recommendedName>
        <fullName evidence="6">Actin-related protein 2/3 complex subunit 3</fullName>
    </recommendedName>
</protein>
<name>A0AAV7Y898_9EUKA</name>
<comment type="caution">
    <text evidence="7">The sequence shown here is derived from an EMBL/GenBank/DDBJ whole genome shotgun (WGS) entry which is preliminary data.</text>
</comment>
<keyword evidence="3 6" id="KW-0963">Cytoplasm</keyword>
<dbReference type="Proteomes" id="UP001150062">
    <property type="component" value="Unassembled WGS sequence"/>
</dbReference>
<dbReference type="EMBL" id="JANTQA010000070">
    <property type="protein sequence ID" value="KAJ3424777.1"/>
    <property type="molecule type" value="Genomic_DNA"/>
</dbReference>
<evidence type="ECO:0000313" key="10">
    <source>
        <dbReference type="Proteomes" id="UP001150062"/>
    </source>
</evidence>
<dbReference type="AlphaFoldDB" id="A0AAV7Y898"/>
<dbReference type="GO" id="GO:0003779">
    <property type="term" value="F:actin binding"/>
    <property type="evidence" value="ECO:0007669"/>
    <property type="project" value="UniProtKB-KW"/>
</dbReference>
<keyword evidence="4 6" id="KW-0009">Actin-binding</keyword>
<gene>
    <name evidence="7" type="ORF">M0812_27203</name>
    <name evidence="8" type="ORF">M0813_13369</name>
</gene>
<dbReference type="PIRSF" id="PIRSF016315">
    <property type="entry name" value="ARP2/3_P21-Arc"/>
    <property type="match status" value="1"/>
</dbReference>
<comment type="subcellular location">
    <subcellularLocation>
        <location evidence="1 6">Cytoplasm</location>
        <location evidence="1 6">Cytoskeleton</location>
    </subcellularLocation>
</comment>
<evidence type="ECO:0000256" key="1">
    <source>
        <dbReference type="ARBA" id="ARBA00004245"/>
    </source>
</evidence>
<comment type="subunit">
    <text evidence="6">Component of the Arp2/3 complex.</text>
</comment>
<accession>A0AAV7Y898</accession>
<evidence type="ECO:0000256" key="5">
    <source>
        <dbReference type="ARBA" id="ARBA00023212"/>
    </source>
</evidence>
<evidence type="ECO:0000256" key="4">
    <source>
        <dbReference type="ARBA" id="ARBA00023203"/>
    </source>
</evidence>
<organism evidence="7 9">
    <name type="scientific">Anaeramoeba flamelloides</name>
    <dbReference type="NCBI Taxonomy" id="1746091"/>
    <lineage>
        <taxon>Eukaryota</taxon>
        <taxon>Metamonada</taxon>
        <taxon>Anaeramoebidae</taxon>
        <taxon>Anaeramoeba</taxon>
    </lineage>
</organism>
<sequence length="176" mass="20672">MAYHSIWNDFESEEIARVPILPIRTSFKGPSPRWEGDEGTMDIVEEALYYYRANVFFRSYDVEGGGDRIIIYLTLYITECLKQMSRITNKDGSLTSMHQLAIKPFSLPGDRGFPLNSFYGTCQNKNEKERLKQYLTQLREEVGKRLTERVYRSGRADKWWIVFTKRKFLNMSLGKN</sequence>
<comment type="function">
    <text evidence="6">Functions as component of the Arp2/3 complex which is involved in regulation of actin polymerization and together with an activating nucleation-promoting factor (NPF) mediates the formation of branched actin networks.</text>
</comment>
<evidence type="ECO:0000256" key="2">
    <source>
        <dbReference type="ARBA" id="ARBA00010856"/>
    </source>
</evidence>
<dbReference type="Gene3D" id="1.10.1760.10">
    <property type="entry name" value="Actin-related protein 2/3 complex subunit 3"/>
    <property type="match status" value="1"/>
</dbReference>
<dbReference type="GO" id="GO:0034314">
    <property type="term" value="P:Arp2/3 complex-mediated actin nucleation"/>
    <property type="evidence" value="ECO:0007669"/>
    <property type="project" value="UniProtKB-UniRule"/>
</dbReference>
<evidence type="ECO:0000256" key="3">
    <source>
        <dbReference type="ARBA" id="ARBA00022490"/>
    </source>
</evidence>
<proteinExistence type="inferred from homology"/>
<dbReference type="PANTHER" id="PTHR12391">
    <property type="entry name" value="ARP2/3 COMPLEX 21 KD SUBUNIT"/>
    <property type="match status" value="1"/>
</dbReference>
<dbReference type="SUPFAM" id="SSF69060">
    <property type="entry name" value="Arp2/3 complex 21 kDa subunit ARPC3"/>
    <property type="match status" value="1"/>
</dbReference>
<comment type="similarity">
    <text evidence="2 6">Belongs to the ARPC3 family.</text>
</comment>
<reference evidence="7" key="2">
    <citation type="submission" date="2022-08" db="EMBL/GenBank/DDBJ databases">
        <title>Novel sulphate-reducing endosymbionts in the free-living metamonad Anaeramoeba.</title>
        <authorList>
            <person name="Jerlstrom-Hultqvist J."/>
            <person name="Cepicka I."/>
            <person name="Gallot-Lavallee L."/>
            <person name="Salas-Leiva D."/>
            <person name="Curtis B.A."/>
            <person name="Zahonova K."/>
            <person name="Pipaliya S."/>
            <person name="Dacks J."/>
            <person name="Roger A.J."/>
        </authorList>
    </citation>
    <scope>NUCLEOTIDE SEQUENCE</scope>
    <source>
        <strain evidence="7">Busselton2</strain>
    </source>
</reference>
<dbReference type="InterPro" id="IPR007204">
    <property type="entry name" value="ARPC3"/>
</dbReference>
<dbReference type="Pfam" id="PF04062">
    <property type="entry name" value="P21-Arc"/>
    <property type="match status" value="1"/>
</dbReference>